<proteinExistence type="predicted"/>
<dbReference type="KEGG" id="aer:AERYTH_16615"/>
<evidence type="ECO:0000313" key="2">
    <source>
        <dbReference type="EMBL" id="ALX06204.1"/>
    </source>
</evidence>
<reference evidence="2 3" key="1">
    <citation type="journal article" date="1991" name="Int. J. Syst. Bacteriol.">
        <title>Description of the erythromycin-producing bacterium Arthrobacter sp. strain NRRL B-3381 as Aeromicrobium erythreum gen. nov., sp. nov.</title>
        <authorList>
            <person name="Miller E.S."/>
            <person name="Woese C.R."/>
            <person name="Brenner S."/>
        </authorList>
    </citation>
    <scope>NUCLEOTIDE SEQUENCE [LARGE SCALE GENOMIC DNA]</scope>
    <source>
        <strain evidence="2 3">AR18</strain>
    </source>
</reference>
<accession>A0A0U4CUA5</accession>
<dbReference type="AlphaFoldDB" id="A0A0U4CUA5"/>
<gene>
    <name evidence="2" type="ORF">AERYTH_16615</name>
</gene>
<dbReference type="STRING" id="2041.AERYTH_16615"/>
<protein>
    <submittedName>
        <fullName evidence="2">Uncharacterized protein</fullName>
    </submittedName>
</protein>
<dbReference type="Proteomes" id="UP000067689">
    <property type="component" value="Chromosome"/>
</dbReference>
<evidence type="ECO:0000256" key="1">
    <source>
        <dbReference type="SAM" id="SignalP"/>
    </source>
</evidence>
<evidence type="ECO:0000313" key="3">
    <source>
        <dbReference type="Proteomes" id="UP000067689"/>
    </source>
</evidence>
<keyword evidence="3" id="KW-1185">Reference proteome</keyword>
<dbReference type="RefSeq" id="WP_067860908.1">
    <property type="nucleotide sequence ID" value="NZ_CP011502.1"/>
</dbReference>
<name>A0A0U4CUA5_9ACTN</name>
<keyword evidence="1" id="KW-0732">Signal</keyword>
<dbReference type="EMBL" id="CP011502">
    <property type="protein sequence ID" value="ALX06204.1"/>
    <property type="molecule type" value="Genomic_DNA"/>
</dbReference>
<organism evidence="2 3">
    <name type="scientific">Aeromicrobium erythreum</name>
    <dbReference type="NCBI Taxonomy" id="2041"/>
    <lineage>
        <taxon>Bacteria</taxon>
        <taxon>Bacillati</taxon>
        <taxon>Actinomycetota</taxon>
        <taxon>Actinomycetes</taxon>
        <taxon>Propionibacteriales</taxon>
        <taxon>Nocardioidaceae</taxon>
        <taxon>Aeromicrobium</taxon>
    </lineage>
</organism>
<feature type="signal peptide" evidence="1">
    <location>
        <begin position="1"/>
        <end position="24"/>
    </location>
</feature>
<dbReference type="PATRIC" id="fig|2041.4.peg.3475"/>
<feature type="chain" id="PRO_5006847981" evidence="1">
    <location>
        <begin position="25"/>
        <end position="158"/>
    </location>
</feature>
<sequence>MRTRLAVAALCVALALGGATGVVASVVADDAPGPRATAAASAEPTGPPAALATFTYDPHEFFRLPAQRGTLSAVLGCVVMRRGTGIVVPAFARTLVSWDGTTLVRRRVDGTREVTRIGQEIEVGGVVRSLESGATEGSVTLPPACAALRGAQFVKVIP</sequence>